<dbReference type="InterPro" id="IPR029058">
    <property type="entry name" value="AB_hydrolase_fold"/>
</dbReference>
<organism evidence="2 3">
    <name type="scientific">Hypocrea virens (strain Gv29-8 / FGSC 10586)</name>
    <name type="common">Gliocladium virens</name>
    <name type="synonym">Trichoderma virens</name>
    <dbReference type="NCBI Taxonomy" id="413071"/>
    <lineage>
        <taxon>Eukaryota</taxon>
        <taxon>Fungi</taxon>
        <taxon>Dikarya</taxon>
        <taxon>Ascomycota</taxon>
        <taxon>Pezizomycotina</taxon>
        <taxon>Sordariomycetes</taxon>
        <taxon>Hypocreomycetidae</taxon>
        <taxon>Hypocreales</taxon>
        <taxon>Hypocreaceae</taxon>
        <taxon>Trichoderma</taxon>
    </lineage>
</organism>
<dbReference type="Proteomes" id="UP000007115">
    <property type="component" value="Unassembled WGS sequence"/>
</dbReference>
<dbReference type="VEuPathDB" id="FungiDB:TRIVIDRAFT_151760"/>
<dbReference type="InterPro" id="IPR052897">
    <property type="entry name" value="Sec-Metab_Biosynth_Hydrolase"/>
</dbReference>
<evidence type="ECO:0000259" key="1">
    <source>
        <dbReference type="Pfam" id="PF12697"/>
    </source>
</evidence>
<evidence type="ECO:0000313" key="2">
    <source>
        <dbReference type="EMBL" id="EHK21799.1"/>
    </source>
</evidence>
<dbReference type="AlphaFoldDB" id="G9MUT9"/>
<comment type="caution">
    <text evidence="2">The sequence shown here is derived from an EMBL/GenBank/DDBJ whole genome shotgun (WGS) entry which is preliminary data.</text>
</comment>
<dbReference type="RefSeq" id="XP_013955992.1">
    <property type="nucleotide sequence ID" value="XM_014100517.1"/>
</dbReference>
<dbReference type="OMA" id="AFYGPDM"/>
<dbReference type="OrthoDB" id="408373at2759"/>
<dbReference type="EMBL" id="ABDF02000062">
    <property type="protein sequence ID" value="EHK21799.1"/>
    <property type="molecule type" value="Genomic_DNA"/>
</dbReference>
<feature type="domain" description="AB hydrolase-1" evidence="1">
    <location>
        <begin position="14"/>
        <end position="244"/>
    </location>
</feature>
<dbReference type="SUPFAM" id="SSF53474">
    <property type="entry name" value="alpha/beta-Hydrolases"/>
    <property type="match status" value="1"/>
</dbReference>
<evidence type="ECO:0000313" key="3">
    <source>
        <dbReference type="Proteomes" id="UP000007115"/>
    </source>
</evidence>
<dbReference type="eggNOG" id="ENOG502RQNF">
    <property type="taxonomic scope" value="Eukaryota"/>
</dbReference>
<accession>G9MUT9</accession>
<name>G9MUT9_HYPVG</name>
<proteinExistence type="predicted"/>
<dbReference type="GeneID" id="25788159"/>
<dbReference type="InterPro" id="IPR000073">
    <property type="entry name" value="AB_hydrolase_1"/>
</dbReference>
<dbReference type="Gene3D" id="3.40.50.1820">
    <property type="entry name" value="alpha/beta hydrolase"/>
    <property type="match status" value="1"/>
</dbReference>
<dbReference type="InParanoid" id="G9MUT9"/>
<dbReference type="Pfam" id="PF12697">
    <property type="entry name" value="Abhydrolase_6"/>
    <property type="match status" value="1"/>
</dbReference>
<gene>
    <name evidence="2" type="ORF">TRIVIDRAFT_151760</name>
</gene>
<dbReference type="HOGENOM" id="CLU_046066_1_2_1"/>
<protein>
    <recommendedName>
        <fullName evidence="1">AB hydrolase-1 domain-containing protein</fullName>
    </recommendedName>
</protein>
<reference evidence="2 3" key="1">
    <citation type="journal article" date="2011" name="Genome Biol.">
        <title>Comparative genome sequence analysis underscores mycoparasitism as the ancestral life style of Trichoderma.</title>
        <authorList>
            <person name="Kubicek C.P."/>
            <person name="Herrera-Estrella A."/>
            <person name="Seidl-Seiboth V."/>
            <person name="Martinez D.A."/>
            <person name="Druzhinina I.S."/>
            <person name="Thon M."/>
            <person name="Zeilinger S."/>
            <person name="Casas-Flores S."/>
            <person name="Horwitz B.A."/>
            <person name="Mukherjee P.K."/>
            <person name="Mukherjee M."/>
            <person name="Kredics L."/>
            <person name="Alcaraz L.D."/>
            <person name="Aerts A."/>
            <person name="Antal Z."/>
            <person name="Atanasova L."/>
            <person name="Cervantes-Badillo M.G."/>
            <person name="Challacombe J."/>
            <person name="Chertkov O."/>
            <person name="McCluskey K."/>
            <person name="Coulpier F."/>
            <person name="Deshpande N."/>
            <person name="von Doehren H."/>
            <person name="Ebbole D.J."/>
            <person name="Esquivel-Naranjo E.U."/>
            <person name="Fekete E."/>
            <person name="Flipphi M."/>
            <person name="Glaser F."/>
            <person name="Gomez-Rodriguez E.Y."/>
            <person name="Gruber S."/>
            <person name="Han C."/>
            <person name="Henrissat B."/>
            <person name="Hermosa R."/>
            <person name="Hernandez-Onate M."/>
            <person name="Karaffa L."/>
            <person name="Kosti I."/>
            <person name="Le Crom S."/>
            <person name="Lindquist E."/>
            <person name="Lucas S."/>
            <person name="Luebeck M."/>
            <person name="Luebeck P.S."/>
            <person name="Margeot A."/>
            <person name="Metz B."/>
            <person name="Misra M."/>
            <person name="Nevalainen H."/>
            <person name="Omann M."/>
            <person name="Packer N."/>
            <person name="Perrone G."/>
            <person name="Uresti-Rivera E.E."/>
            <person name="Salamov A."/>
            <person name="Schmoll M."/>
            <person name="Seiboth B."/>
            <person name="Shapiro H."/>
            <person name="Sukno S."/>
            <person name="Tamayo-Ramos J.A."/>
            <person name="Tisch D."/>
            <person name="Wiest A."/>
            <person name="Wilkinson H.H."/>
            <person name="Zhang M."/>
            <person name="Coutinho P.M."/>
            <person name="Kenerley C.M."/>
            <person name="Monte E."/>
            <person name="Baker S.E."/>
            <person name="Grigoriev I.V."/>
        </authorList>
    </citation>
    <scope>NUCLEOTIDE SEQUENCE [LARGE SCALE GENOMIC DNA]</scope>
    <source>
        <strain evidence="3">Gv29-8 / FGSC 10586</strain>
    </source>
</reference>
<dbReference type="STRING" id="413071.G9MUT9"/>
<dbReference type="PANTHER" id="PTHR37017">
    <property type="entry name" value="AB HYDROLASE-1 DOMAIN-CONTAINING PROTEIN-RELATED"/>
    <property type="match status" value="1"/>
</dbReference>
<dbReference type="PANTHER" id="PTHR37017:SF11">
    <property type="entry name" value="ESTERASE_LIPASE_THIOESTERASE DOMAIN-CONTAINING PROTEIN"/>
    <property type="match status" value="1"/>
</dbReference>
<sequence length="259" mass="27917">MKRLDADKPRSLGIVLSHGAFHLPSCFDEVKRRLEAAGFSPVIAVRHPSVGTDPNITVEDDGHNIQVALDPYLDQGKDFLAIAHSYGGTPLTIAAQGYSKAERQARGIKGGIRAVIFVTSNIPQKKGDSALSVLPPGLDIVDFANGLATANAKAREAFYGPHMADDVADSFMSALLPQSEEALLGPVSVGLEDLTVPAYYVICENDRAIDPDTQRNIVDMIPTLKRVLHNPGGHSAFITHVNEFIDQVLGIADELEIWD</sequence>
<keyword evidence="3" id="KW-1185">Reference proteome</keyword>